<feature type="domain" description="ABC transmembrane type-1" evidence="8">
    <location>
        <begin position="66"/>
        <end position="276"/>
    </location>
</feature>
<dbReference type="InterPro" id="IPR051393">
    <property type="entry name" value="ABC_transporter_permease"/>
</dbReference>
<dbReference type="RefSeq" id="WP_008824493.1">
    <property type="nucleotide sequence ID" value="NZ_AFNU02000007.1"/>
</dbReference>
<dbReference type="Proteomes" id="UP000005707">
    <property type="component" value="Unassembled WGS sequence"/>
</dbReference>
<evidence type="ECO:0000259" key="8">
    <source>
        <dbReference type="PROSITE" id="PS50928"/>
    </source>
</evidence>
<feature type="transmembrane region" description="Helical" evidence="7">
    <location>
        <begin position="161"/>
        <end position="183"/>
    </location>
</feature>
<dbReference type="GO" id="GO:0005886">
    <property type="term" value="C:plasma membrane"/>
    <property type="evidence" value="ECO:0007669"/>
    <property type="project" value="UniProtKB-SubCell"/>
</dbReference>
<keyword evidence="10" id="KW-1185">Reference proteome</keyword>
<protein>
    <submittedName>
        <fullName evidence="9">Binding-protein-dependent transport systems inner membrane component</fullName>
    </submittedName>
</protein>
<evidence type="ECO:0000256" key="3">
    <source>
        <dbReference type="ARBA" id="ARBA00022475"/>
    </source>
</evidence>
<evidence type="ECO:0000256" key="4">
    <source>
        <dbReference type="ARBA" id="ARBA00022692"/>
    </source>
</evidence>
<dbReference type="OrthoDB" id="9787541at2"/>
<evidence type="ECO:0000256" key="7">
    <source>
        <dbReference type="RuleBase" id="RU363032"/>
    </source>
</evidence>
<evidence type="ECO:0000256" key="5">
    <source>
        <dbReference type="ARBA" id="ARBA00022989"/>
    </source>
</evidence>
<dbReference type="AlphaFoldDB" id="F7PWG6"/>
<dbReference type="SUPFAM" id="SSF161098">
    <property type="entry name" value="MetI-like"/>
    <property type="match status" value="1"/>
</dbReference>
<reference evidence="9 10" key="2">
    <citation type="journal article" date="2013" name="PLoS ONE">
        <title>INDIGO - INtegrated Data Warehouse of MIcrobial GenOmes with Examples from the Red Sea Extremophiles.</title>
        <authorList>
            <person name="Alam I."/>
            <person name="Antunes A."/>
            <person name="Kamau A.A."/>
            <person name="Ba Alawi W."/>
            <person name="Kalkatawi M."/>
            <person name="Stingl U."/>
            <person name="Bajic V.B."/>
        </authorList>
    </citation>
    <scope>NUCLEOTIDE SEQUENCE [LARGE SCALE GENOMIC DNA]</scope>
    <source>
        <strain evidence="9 10">SSD-17B</strain>
    </source>
</reference>
<proteinExistence type="inferred from homology"/>
<dbReference type="CDD" id="cd06261">
    <property type="entry name" value="TM_PBP2"/>
    <property type="match status" value="1"/>
</dbReference>
<keyword evidence="5 7" id="KW-1133">Transmembrane helix</keyword>
<dbReference type="InterPro" id="IPR035906">
    <property type="entry name" value="MetI-like_sf"/>
</dbReference>
<sequence>MIDRYSKYGYFFIIPFFVIFLLFHVYPIFYTLYLSFTEYDGFGDATLVGFKNYSDVFTDKFFWQAILNTVKMWGGNIILQLGLALVLVVIFSDLQYRIKGLGKFRAVFFLPNLVAATSVALFFSILLDTDYGVLNSLIGKKIPWIENPIFAQSSVAVIQTWMWFGNTFILLMAGVQAIGKEYFEAAVIDGAGRFQILKNITLPLIRPIFIYVAITSLIGGMQLFEIPYLLPEDQEPGLRTVIIYVYRLAFESDRYGKAAAVSYVLFLMLVLISGIFMYFSTLKGMKEAKANA</sequence>
<gene>
    <name evidence="9" type="ORF">HLPCO_002126</name>
</gene>
<dbReference type="InterPro" id="IPR000515">
    <property type="entry name" value="MetI-like"/>
</dbReference>
<dbReference type="Pfam" id="PF00528">
    <property type="entry name" value="BPD_transp_1"/>
    <property type="match status" value="1"/>
</dbReference>
<keyword evidence="3" id="KW-1003">Cell membrane</keyword>
<dbReference type="PROSITE" id="PS50928">
    <property type="entry name" value="ABC_TM1"/>
    <property type="match status" value="1"/>
</dbReference>
<dbReference type="PANTHER" id="PTHR30193:SF37">
    <property type="entry name" value="INNER MEMBRANE ABC TRANSPORTER PERMEASE PROTEIN YCJO"/>
    <property type="match status" value="1"/>
</dbReference>
<reference evidence="9 10" key="1">
    <citation type="journal article" date="2011" name="J. Bacteriol.">
        <title>Genome sequence of Haloplasma contractile, an unusual contractile bacterium from a deep-sea anoxic brine lake.</title>
        <authorList>
            <person name="Antunes A."/>
            <person name="Alam I."/>
            <person name="El Dorry H."/>
            <person name="Siam R."/>
            <person name="Robertson A."/>
            <person name="Bajic V.B."/>
            <person name="Stingl U."/>
        </authorList>
    </citation>
    <scope>NUCLEOTIDE SEQUENCE [LARGE SCALE GENOMIC DNA]</scope>
    <source>
        <strain evidence="9 10">SSD-17B</strain>
    </source>
</reference>
<evidence type="ECO:0000256" key="2">
    <source>
        <dbReference type="ARBA" id="ARBA00022448"/>
    </source>
</evidence>
<dbReference type="PANTHER" id="PTHR30193">
    <property type="entry name" value="ABC TRANSPORTER PERMEASE PROTEIN"/>
    <property type="match status" value="1"/>
</dbReference>
<feature type="transmembrane region" description="Helical" evidence="7">
    <location>
        <begin position="77"/>
        <end position="94"/>
    </location>
</feature>
<evidence type="ECO:0000313" key="9">
    <source>
        <dbReference type="EMBL" id="ERJ11886.1"/>
    </source>
</evidence>
<accession>F7PWG6</accession>
<comment type="similarity">
    <text evidence="7">Belongs to the binding-protein-dependent transport system permease family.</text>
</comment>
<keyword evidence="6 7" id="KW-0472">Membrane</keyword>
<evidence type="ECO:0000256" key="6">
    <source>
        <dbReference type="ARBA" id="ARBA00023136"/>
    </source>
</evidence>
<dbReference type="eggNOG" id="COG1175">
    <property type="taxonomic scope" value="Bacteria"/>
</dbReference>
<name>F7PWG6_9MOLU</name>
<dbReference type="InParanoid" id="F7PWG6"/>
<dbReference type="GO" id="GO:0055085">
    <property type="term" value="P:transmembrane transport"/>
    <property type="evidence" value="ECO:0007669"/>
    <property type="project" value="InterPro"/>
</dbReference>
<evidence type="ECO:0000256" key="1">
    <source>
        <dbReference type="ARBA" id="ARBA00004651"/>
    </source>
</evidence>
<evidence type="ECO:0000313" key="10">
    <source>
        <dbReference type="Proteomes" id="UP000005707"/>
    </source>
</evidence>
<keyword evidence="4 7" id="KW-0812">Transmembrane</keyword>
<dbReference type="Gene3D" id="1.10.3720.10">
    <property type="entry name" value="MetI-like"/>
    <property type="match status" value="1"/>
</dbReference>
<feature type="transmembrane region" description="Helical" evidence="7">
    <location>
        <begin position="106"/>
        <end position="127"/>
    </location>
</feature>
<organism evidence="9 10">
    <name type="scientific">Haloplasma contractile SSD-17B</name>
    <dbReference type="NCBI Taxonomy" id="1033810"/>
    <lineage>
        <taxon>Bacteria</taxon>
        <taxon>Bacillati</taxon>
        <taxon>Mycoplasmatota</taxon>
        <taxon>Mollicutes</taxon>
        <taxon>Haloplasmatales</taxon>
        <taxon>Haloplasmataceae</taxon>
        <taxon>Haloplasma</taxon>
    </lineage>
</organism>
<keyword evidence="2 7" id="KW-0813">Transport</keyword>
<dbReference type="STRING" id="1033810.HLPCO_002126"/>
<feature type="transmembrane region" description="Helical" evidence="7">
    <location>
        <begin position="204"/>
        <end position="224"/>
    </location>
</feature>
<dbReference type="EMBL" id="AFNU02000007">
    <property type="protein sequence ID" value="ERJ11886.1"/>
    <property type="molecule type" value="Genomic_DNA"/>
</dbReference>
<comment type="caution">
    <text evidence="9">The sequence shown here is derived from an EMBL/GenBank/DDBJ whole genome shotgun (WGS) entry which is preliminary data.</text>
</comment>
<feature type="transmembrane region" description="Helical" evidence="7">
    <location>
        <begin position="260"/>
        <end position="279"/>
    </location>
</feature>
<comment type="subcellular location">
    <subcellularLocation>
        <location evidence="1 7">Cell membrane</location>
        <topology evidence="1 7">Multi-pass membrane protein</topology>
    </subcellularLocation>
</comment>
<feature type="transmembrane region" description="Helical" evidence="7">
    <location>
        <begin position="12"/>
        <end position="33"/>
    </location>
</feature>